<proteinExistence type="predicted"/>
<gene>
    <name evidence="1" type="ORF">CFE62_002740</name>
</gene>
<protein>
    <submittedName>
        <fullName evidence="1">Uncharacterized protein</fullName>
    </submittedName>
</protein>
<dbReference type="Proteomes" id="UP000226429">
    <property type="component" value="Unassembled WGS sequence"/>
</dbReference>
<organism evidence="1 2">
    <name type="scientific">Candidatus Aquirickettsiella gammari</name>
    <dbReference type="NCBI Taxonomy" id="2016198"/>
    <lineage>
        <taxon>Bacteria</taxon>
        <taxon>Pseudomonadati</taxon>
        <taxon>Pseudomonadota</taxon>
        <taxon>Gammaproteobacteria</taxon>
        <taxon>Legionellales</taxon>
        <taxon>Coxiellaceae</taxon>
        <taxon>Candidatus Aquirickettsiella</taxon>
    </lineage>
</organism>
<reference evidence="1 2" key="2">
    <citation type="journal article" date="2018" name="J. Invertebr. Pathol.">
        <title>'Candidatus Aquirickettsiella gammari' (Gammaproteobacteria: Legionellales: Coxiellaceae): A bacterial pathogen of the freshwater crustacean Gammarus fossarum (Malacostraca: Amphipoda).</title>
        <authorList>
            <person name="Bojko J."/>
            <person name="Dunn A.M."/>
            <person name="Stebbing P.D."/>
            <person name="van Aerle R."/>
            <person name="Bacela-Spychalska K."/>
            <person name="Bean T.P."/>
            <person name="Urrutia A."/>
            <person name="Stentiford G.D."/>
        </authorList>
    </citation>
    <scope>NUCLEOTIDE SEQUENCE [LARGE SCALE GENOMIC DNA]</scope>
    <source>
        <strain evidence="1">RA15029</strain>
    </source>
</reference>
<name>A0A370CIT1_9COXI</name>
<keyword evidence="2" id="KW-1185">Reference proteome</keyword>
<evidence type="ECO:0000313" key="2">
    <source>
        <dbReference type="Proteomes" id="UP000226429"/>
    </source>
</evidence>
<dbReference type="EMBL" id="NMOS02000005">
    <property type="protein sequence ID" value="RDH40693.1"/>
    <property type="molecule type" value="Genomic_DNA"/>
</dbReference>
<reference evidence="1 2" key="1">
    <citation type="journal article" date="2017" name="Int. J. Syst. Evol. Microbiol.">
        <title>Aquarickettsiella crustaci n. gen. n. sp. (Gammaproteobacteria: Legionellales: Coxiellaceae); a bacterial pathogen of the freshwater crustacean: Gammarus fossarum (Malacostraca: Amphipoda).</title>
        <authorList>
            <person name="Bojko J."/>
            <person name="Dunn A.M."/>
            <person name="Stebbing P.D."/>
            <person name="Van Aerle R."/>
            <person name="Bacela-Spychalska K."/>
            <person name="Bean T.P."/>
            <person name="Stentiford G.D."/>
        </authorList>
    </citation>
    <scope>NUCLEOTIDE SEQUENCE [LARGE SCALE GENOMIC DNA]</scope>
    <source>
        <strain evidence="1">RA15029</strain>
    </source>
</reference>
<dbReference type="AlphaFoldDB" id="A0A370CIT1"/>
<evidence type="ECO:0000313" key="1">
    <source>
        <dbReference type="EMBL" id="RDH40693.1"/>
    </source>
</evidence>
<sequence>MKNSLGLVEKNFKPYNSLWRRKLIKPSFIYPPRLSQFDILIYIATIIENQNKPQTAENGNYLNHLETSPFRPVNCSKNKLY</sequence>
<comment type="caution">
    <text evidence="1">The sequence shown here is derived from an EMBL/GenBank/DDBJ whole genome shotgun (WGS) entry which is preliminary data.</text>
</comment>
<accession>A0A370CIT1</accession>